<protein>
    <submittedName>
        <fullName evidence="4">ABC-F family ATP-binding cassette domain-containing protein</fullName>
    </submittedName>
</protein>
<keyword evidence="4" id="KW-0067">ATP-binding</keyword>
<reference evidence="5" key="1">
    <citation type="journal article" date="2019" name="Int. J. Syst. Evol. Microbiol.">
        <title>The Global Catalogue of Microorganisms (GCM) 10K type strain sequencing project: providing services to taxonomists for standard genome sequencing and annotation.</title>
        <authorList>
            <consortium name="The Broad Institute Genomics Platform"/>
            <consortium name="The Broad Institute Genome Sequencing Center for Infectious Disease"/>
            <person name="Wu L."/>
            <person name="Ma J."/>
        </authorList>
    </citation>
    <scope>NUCLEOTIDE SEQUENCE [LARGE SCALE GENOMIC DNA]</scope>
    <source>
        <strain evidence="5">JCM 11117</strain>
    </source>
</reference>
<evidence type="ECO:0000256" key="2">
    <source>
        <dbReference type="PROSITE-ProRule" id="PRU00335"/>
    </source>
</evidence>
<dbReference type="InterPro" id="IPR050109">
    <property type="entry name" value="HTH-type_TetR-like_transc_reg"/>
</dbReference>
<dbReference type="InterPro" id="IPR041583">
    <property type="entry name" value="TetR_C_31"/>
</dbReference>
<dbReference type="Proteomes" id="UP001499967">
    <property type="component" value="Unassembled WGS sequence"/>
</dbReference>
<dbReference type="GO" id="GO:0005524">
    <property type="term" value="F:ATP binding"/>
    <property type="evidence" value="ECO:0007669"/>
    <property type="project" value="UniProtKB-KW"/>
</dbReference>
<evidence type="ECO:0000313" key="4">
    <source>
        <dbReference type="EMBL" id="GAA0928892.1"/>
    </source>
</evidence>
<keyword evidence="5" id="KW-1185">Reference proteome</keyword>
<feature type="DNA-binding region" description="H-T-H motif" evidence="2">
    <location>
        <begin position="25"/>
        <end position="44"/>
    </location>
</feature>
<dbReference type="Pfam" id="PF17940">
    <property type="entry name" value="TetR_C_31"/>
    <property type="match status" value="1"/>
</dbReference>
<dbReference type="RefSeq" id="WP_343940453.1">
    <property type="nucleotide sequence ID" value="NZ_BAAAHP010000043.1"/>
</dbReference>
<dbReference type="Pfam" id="PF00440">
    <property type="entry name" value="TetR_N"/>
    <property type="match status" value="1"/>
</dbReference>
<dbReference type="InterPro" id="IPR001647">
    <property type="entry name" value="HTH_TetR"/>
</dbReference>
<dbReference type="InterPro" id="IPR009057">
    <property type="entry name" value="Homeodomain-like_sf"/>
</dbReference>
<keyword evidence="1 2" id="KW-0238">DNA-binding</keyword>
<dbReference type="PANTHER" id="PTHR30055">
    <property type="entry name" value="HTH-TYPE TRANSCRIPTIONAL REGULATOR RUTR"/>
    <property type="match status" value="1"/>
</dbReference>
<feature type="domain" description="HTH tetR-type" evidence="3">
    <location>
        <begin position="2"/>
        <end position="62"/>
    </location>
</feature>
<evidence type="ECO:0000256" key="1">
    <source>
        <dbReference type="ARBA" id="ARBA00023125"/>
    </source>
</evidence>
<dbReference type="PANTHER" id="PTHR30055:SF231">
    <property type="entry name" value="TRANSCRIPTIONAL REGULATORY PROTEIN (PROBABLY DEOR-FAMILY)-RELATED"/>
    <property type="match status" value="1"/>
</dbReference>
<dbReference type="SUPFAM" id="SSF46689">
    <property type="entry name" value="Homeodomain-like"/>
    <property type="match status" value="1"/>
</dbReference>
<dbReference type="Gene3D" id="1.10.357.10">
    <property type="entry name" value="Tetracycline Repressor, domain 2"/>
    <property type="match status" value="1"/>
</dbReference>
<dbReference type="PROSITE" id="PS50977">
    <property type="entry name" value="HTH_TETR_2"/>
    <property type="match status" value="1"/>
</dbReference>
<dbReference type="SUPFAM" id="SSF48498">
    <property type="entry name" value="Tetracyclin repressor-like, C-terminal domain"/>
    <property type="match status" value="1"/>
</dbReference>
<gene>
    <name evidence="4" type="ORF">GCM10009559_15400</name>
</gene>
<keyword evidence="4" id="KW-0547">Nucleotide-binding</keyword>
<organism evidence="4 5">
    <name type="scientific">Pseudonocardia zijingensis</name>
    <dbReference type="NCBI Taxonomy" id="153376"/>
    <lineage>
        <taxon>Bacteria</taxon>
        <taxon>Bacillati</taxon>
        <taxon>Actinomycetota</taxon>
        <taxon>Actinomycetes</taxon>
        <taxon>Pseudonocardiales</taxon>
        <taxon>Pseudonocardiaceae</taxon>
        <taxon>Pseudonocardia</taxon>
    </lineage>
</organism>
<evidence type="ECO:0000259" key="3">
    <source>
        <dbReference type="PROSITE" id="PS50977"/>
    </source>
</evidence>
<accession>A0ABP4A0K9</accession>
<sequence>MADRRTAILDGALRVLADAGMRGLTHRAVDAAAGLPQGSTSYYFRSRSTLVAGCVERMLELDLAIEAPAAREAGPDVASLVDVLVGIAVSLVTEQRWRTLARYELSLAAMREPEIQSVLARAGDAVRAFGAGRMRELGAADPARAADELLAMLDGLMFTTLVRGPREPADVAAALRPPLERMVRAQLGAPPPGAVTRGPQES</sequence>
<comment type="caution">
    <text evidence="4">The sequence shown here is derived from an EMBL/GenBank/DDBJ whole genome shotgun (WGS) entry which is preliminary data.</text>
</comment>
<evidence type="ECO:0000313" key="5">
    <source>
        <dbReference type="Proteomes" id="UP001499967"/>
    </source>
</evidence>
<proteinExistence type="predicted"/>
<name>A0ABP4A0K9_9PSEU</name>
<dbReference type="EMBL" id="BAAAHP010000043">
    <property type="protein sequence ID" value="GAA0928892.1"/>
    <property type="molecule type" value="Genomic_DNA"/>
</dbReference>
<dbReference type="InterPro" id="IPR036271">
    <property type="entry name" value="Tet_transcr_reg_TetR-rel_C_sf"/>
</dbReference>